<name>A0A7W0IAK3_9ACTN</name>
<gene>
    <name evidence="2" type="ORF">H1D24_21105</name>
</gene>
<dbReference type="Gene3D" id="2.50.20.20">
    <property type="match status" value="1"/>
</dbReference>
<evidence type="ECO:0000313" key="3">
    <source>
        <dbReference type="Proteomes" id="UP000545761"/>
    </source>
</evidence>
<feature type="compositionally biased region" description="Basic and acidic residues" evidence="1">
    <location>
        <begin position="238"/>
        <end position="256"/>
    </location>
</feature>
<dbReference type="RefSeq" id="WP_181659180.1">
    <property type="nucleotide sequence ID" value="NZ_JACEHE010000012.1"/>
</dbReference>
<dbReference type="AlphaFoldDB" id="A0A7W0IAK3"/>
<evidence type="ECO:0000313" key="2">
    <source>
        <dbReference type="EMBL" id="MBA2948246.1"/>
    </source>
</evidence>
<reference evidence="2 3" key="1">
    <citation type="submission" date="2020-07" db="EMBL/GenBank/DDBJ databases">
        <title>Streptomyces isolated from Indian soil.</title>
        <authorList>
            <person name="Mandal S."/>
            <person name="Maiti P.K."/>
        </authorList>
    </citation>
    <scope>NUCLEOTIDE SEQUENCE [LARGE SCALE GENOMIC DNA]</scope>
    <source>
        <strain evidence="2 3">PSKA28</strain>
    </source>
</reference>
<organism evidence="2 3">
    <name type="scientific">Streptomyces himalayensis subsp. himalayensis</name>
    <dbReference type="NCBI Taxonomy" id="2756131"/>
    <lineage>
        <taxon>Bacteria</taxon>
        <taxon>Bacillati</taxon>
        <taxon>Actinomycetota</taxon>
        <taxon>Actinomycetes</taxon>
        <taxon>Kitasatosporales</taxon>
        <taxon>Streptomycetaceae</taxon>
        <taxon>Streptomyces</taxon>
        <taxon>Streptomyces himalayensis</taxon>
    </lineage>
</organism>
<comment type="caution">
    <text evidence="2">The sequence shown here is derived from an EMBL/GenBank/DDBJ whole genome shotgun (WGS) entry which is preliminary data.</text>
</comment>
<sequence>MAIYPWSPEEACAMHLKMYADRPRASRARRLLVVAGCTTALVAVPLSAPAATASAGNGIEDLSAREIADKASDAFTSAQSVRVTLDENSTDIGQGEVSSADLTLDRDGNCNGSMRFKDSGNVELVKRGEQVWLKADEKYWKTEVPGSEGESAAEIFKNRYIRGSTDDSLLGDLAGVCDLKEIQQKAAEESRKAKDLRKGDPTTVDGTPAIPVSGMEEGVTHTVYVATEGKPYPVRTTKKGDGKDVTATFKDYDKPVPTETPSADESVDVSKLYEEVPTV</sequence>
<dbReference type="Proteomes" id="UP000545761">
    <property type="component" value="Unassembled WGS sequence"/>
</dbReference>
<feature type="region of interest" description="Disordered" evidence="1">
    <location>
        <begin position="235"/>
        <end position="279"/>
    </location>
</feature>
<accession>A0A7W0IAK3</accession>
<dbReference type="InterPro" id="IPR029046">
    <property type="entry name" value="LolA/LolB/LppX"/>
</dbReference>
<evidence type="ECO:0008006" key="4">
    <source>
        <dbReference type="Google" id="ProtNLM"/>
    </source>
</evidence>
<feature type="compositionally biased region" description="Basic and acidic residues" evidence="1">
    <location>
        <begin position="188"/>
        <end position="200"/>
    </location>
</feature>
<proteinExistence type="predicted"/>
<dbReference type="SUPFAM" id="SSF89392">
    <property type="entry name" value="Prokaryotic lipoproteins and lipoprotein localization factors"/>
    <property type="match status" value="1"/>
</dbReference>
<dbReference type="EMBL" id="JACEHE010000012">
    <property type="protein sequence ID" value="MBA2948246.1"/>
    <property type="molecule type" value="Genomic_DNA"/>
</dbReference>
<feature type="region of interest" description="Disordered" evidence="1">
    <location>
        <begin position="188"/>
        <end position="213"/>
    </location>
</feature>
<protein>
    <recommendedName>
        <fullName evidence="4">Lipoprotein</fullName>
    </recommendedName>
</protein>
<evidence type="ECO:0000256" key="1">
    <source>
        <dbReference type="SAM" id="MobiDB-lite"/>
    </source>
</evidence>